<evidence type="ECO:0000313" key="2">
    <source>
        <dbReference type="EMBL" id="KAG8594074.1"/>
    </source>
</evidence>
<proteinExistence type="predicted"/>
<dbReference type="Proteomes" id="UP000824782">
    <property type="component" value="Unassembled WGS sequence"/>
</dbReference>
<sequence>MEFLSICFVSSSVKTSPRSLSQCNRKCGFVVVIISWVYISWPLSLYWKDHLSHRSLIVLVVGKVGELL</sequence>
<gene>
    <name evidence="2" type="ORF">GDO81_001059</name>
</gene>
<evidence type="ECO:0000256" key="1">
    <source>
        <dbReference type="SAM" id="Phobius"/>
    </source>
</evidence>
<comment type="caution">
    <text evidence="2">The sequence shown here is derived from an EMBL/GenBank/DDBJ whole genome shotgun (WGS) entry which is preliminary data.</text>
</comment>
<name>A0AAV7DAX6_ENGPU</name>
<keyword evidence="1" id="KW-1133">Transmembrane helix</keyword>
<keyword evidence="1" id="KW-0472">Membrane</keyword>
<accession>A0AAV7DAX6</accession>
<organism evidence="2 3">
    <name type="scientific">Engystomops pustulosus</name>
    <name type="common">Tungara frog</name>
    <name type="synonym">Physalaemus pustulosus</name>
    <dbReference type="NCBI Taxonomy" id="76066"/>
    <lineage>
        <taxon>Eukaryota</taxon>
        <taxon>Metazoa</taxon>
        <taxon>Chordata</taxon>
        <taxon>Craniata</taxon>
        <taxon>Vertebrata</taxon>
        <taxon>Euteleostomi</taxon>
        <taxon>Amphibia</taxon>
        <taxon>Batrachia</taxon>
        <taxon>Anura</taxon>
        <taxon>Neobatrachia</taxon>
        <taxon>Hyloidea</taxon>
        <taxon>Leptodactylidae</taxon>
        <taxon>Leiuperinae</taxon>
        <taxon>Engystomops</taxon>
    </lineage>
</organism>
<reference evidence="2" key="1">
    <citation type="thesis" date="2020" institute="ProQuest LLC" country="789 East Eisenhower Parkway, Ann Arbor, MI, USA">
        <title>Comparative Genomics and Chromosome Evolution.</title>
        <authorList>
            <person name="Mudd A.B."/>
        </authorList>
    </citation>
    <scope>NUCLEOTIDE SEQUENCE</scope>
    <source>
        <strain evidence="2">237g6f4</strain>
        <tissue evidence="2">Blood</tissue>
    </source>
</reference>
<dbReference type="AlphaFoldDB" id="A0AAV7DAX6"/>
<keyword evidence="3" id="KW-1185">Reference proteome</keyword>
<protein>
    <submittedName>
        <fullName evidence="2">Uncharacterized protein</fullName>
    </submittedName>
</protein>
<dbReference type="EMBL" id="WNYA01000001">
    <property type="protein sequence ID" value="KAG8594074.1"/>
    <property type="molecule type" value="Genomic_DNA"/>
</dbReference>
<feature type="transmembrane region" description="Helical" evidence="1">
    <location>
        <begin position="27"/>
        <end position="47"/>
    </location>
</feature>
<keyword evidence="1" id="KW-0812">Transmembrane</keyword>
<evidence type="ECO:0000313" key="3">
    <source>
        <dbReference type="Proteomes" id="UP000824782"/>
    </source>
</evidence>